<evidence type="ECO:0000313" key="1">
    <source>
        <dbReference type="EMBL" id="KAG7442869.1"/>
    </source>
</evidence>
<accession>A0A9P7VLF6</accession>
<comment type="caution">
    <text evidence="1">The sequence shown here is derived from an EMBL/GenBank/DDBJ whole genome shotgun (WGS) entry which is preliminary data.</text>
</comment>
<evidence type="ECO:0000313" key="2">
    <source>
        <dbReference type="Proteomes" id="UP000812287"/>
    </source>
</evidence>
<dbReference type="OrthoDB" id="2749112at2759"/>
<dbReference type="Proteomes" id="UP000812287">
    <property type="component" value="Unassembled WGS sequence"/>
</dbReference>
<protein>
    <submittedName>
        <fullName evidence="1">Uncharacterized protein</fullName>
    </submittedName>
</protein>
<gene>
    <name evidence="1" type="ORF">BT62DRAFT_361498</name>
</gene>
<dbReference type="GeneID" id="66102926"/>
<proteinExistence type="predicted"/>
<dbReference type="EMBL" id="MU250548">
    <property type="protein sequence ID" value="KAG7442869.1"/>
    <property type="molecule type" value="Genomic_DNA"/>
</dbReference>
<dbReference type="RefSeq" id="XP_043036369.1">
    <property type="nucleotide sequence ID" value="XM_043180630.1"/>
</dbReference>
<dbReference type="AlphaFoldDB" id="A0A9P7VLF6"/>
<name>A0A9P7VLF6_9AGAR</name>
<sequence>MIASGHVLSLSPPPLCINTPDTRTCNPNQQVTSVKVMNYQGVAGWVLQTEYEVLPLSCIIYDLSTLLFSSHHIGMSNYPFRHSTYYTRDEDEFISELPPMSSEEDILQELQIYHRRQASPNVYSPHVRPRRTRRAHGNRLAMAFQVRFHGRHFWSCVLSKFFR</sequence>
<reference evidence="1" key="1">
    <citation type="submission" date="2020-11" db="EMBL/GenBank/DDBJ databases">
        <title>Adaptations for nitrogen fixation in a non-lichenized fungal sporocarp promotes dispersal by wood-feeding termites.</title>
        <authorList>
            <consortium name="DOE Joint Genome Institute"/>
            <person name="Koch R.A."/>
            <person name="Yoon G."/>
            <person name="Arayal U."/>
            <person name="Lail K."/>
            <person name="Amirebrahimi M."/>
            <person name="Labutti K."/>
            <person name="Lipzen A."/>
            <person name="Riley R."/>
            <person name="Barry K."/>
            <person name="Henrissat B."/>
            <person name="Grigoriev I.V."/>
            <person name="Herr J.R."/>
            <person name="Aime M.C."/>
        </authorList>
    </citation>
    <scope>NUCLEOTIDE SEQUENCE</scope>
    <source>
        <strain evidence="1">MCA 3950</strain>
    </source>
</reference>
<keyword evidence="2" id="KW-1185">Reference proteome</keyword>
<organism evidence="1 2">
    <name type="scientific">Guyanagaster necrorhizus</name>
    <dbReference type="NCBI Taxonomy" id="856835"/>
    <lineage>
        <taxon>Eukaryota</taxon>
        <taxon>Fungi</taxon>
        <taxon>Dikarya</taxon>
        <taxon>Basidiomycota</taxon>
        <taxon>Agaricomycotina</taxon>
        <taxon>Agaricomycetes</taxon>
        <taxon>Agaricomycetidae</taxon>
        <taxon>Agaricales</taxon>
        <taxon>Marasmiineae</taxon>
        <taxon>Physalacriaceae</taxon>
        <taxon>Guyanagaster</taxon>
    </lineage>
</organism>